<gene>
    <name evidence="7" type="primary">sppA</name>
    <name evidence="7" type="ORF">M8523_03365</name>
</gene>
<reference evidence="7" key="1">
    <citation type="submission" date="2022-05" db="EMBL/GenBank/DDBJ databases">
        <authorList>
            <person name="Pankratov T."/>
        </authorList>
    </citation>
    <scope>NUCLEOTIDE SEQUENCE</scope>
    <source>
        <strain evidence="7">BP6-180914</strain>
    </source>
</reference>
<dbReference type="NCBIfam" id="TIGR00706">
    <property type="entry name" value="SppA_dom"/>
    <property type="match status" value="1"/>
</dbReference>
<sequence length="322" mass="34288">MSMTSNAADYLFDRRRLRRKLLFWRTAGFLLLTLIIVGFALMATSSRSAGTFVPHIARIRISGLITGDEKTLKLIRDVGASSASGVIVDIDSPGGTTVGSERVYDALRAVAEKKPMVAEIRTLGASGAYIAALGADHIVAYGNSLVGSIGVLFEFPNVSKLLDTVGVSVEKIKSSPLKAEPDGFTPTSDAARAAINALVADSYAWFKGLVQQRRGMSDEELAAVDDGRVFTGRQSLPLKLIDQIGTEKDSIAWLESKGVAKNLPVRDWKPDSDRVFGLLGMATALAETLDARTLTQVLKGLAAADAAHSSEGLQAIWLGAPE</sequence>
<keyword evidence="3" id="KW-0378">Hydrolase</keyword>
<dbReference type="Proteomes" id="UP001165667">
    <property type="component" value="Unassembled WGS sequence"/>
</dbReference>
<keyword evidence="2" id="KW-0645">Protease</keyword>
<feature type="domain" description="Peptidase S49" evidence="6">
    <location>
        <begin position="110"/>
        <end position="256"/>
    </location>
</feature>
<keyword evidence="5" id="KW-1133">Transmembrane helix</keyword>
<dbReference type="GO" id="GO:0006508">
    <property type="term" value="P:proteolysis"/>
    <property type="evidence" value="ECO:0007669"/>
    <property type="project" value="UniProtKB-KW"/>
</dbReference>
<dbReference type="SUPFAM" id="SSF52096">
    <property type="entry name" value="ClpP/crotonase"/>
    <property type="match status" value="1"/>
</dbReference>
<dbReference type="PANTHER" id="PTHR42987:SF6">
    <property type="entry name" value="PROTEINASE IV"/>
    <property type="match status" value="1"/>
</dbReference>
<dbReference type="RefSeq" id="WP_282583388.1">
    <property type="nucleotide sequence ID" value="NZ_JAMOIM010000001.1"/>
</dbReference>
<evidence type="ECO:0000259" key="6">
    <source>
        <dbReference type="Pfam" id="PF01343"/>
    </source>
</evidence>
<name>A0AA41YR74_9HYPH</name>
<dbReference type="InterPro" id="IPR002142">
    <property type="entry name" value="Peptidase_S49"/>
</dbReference>
<protein>
    <submittedName>
        <fullName evidence="7">Signal peptide peptidase SppA</fullName>
    </submittedName>
</protein>
<evidence type="ECO:0000256" key="5">
    <source>
        <dbReference type="SAM" id="Phobius"/>
    </source>
</evidence>
<dbReference type="GO" id="GO:0008236">
    <property type="term" value="F:serine-type peptidase activity"/>
    <property type="evidence" value="ECO:0007669"/>
    <property type="project" value="UniProtKB-KW"/>
</dbReference>
<dbReference type="EMBL" id="JAMOIM010000001">
    <property type="protein sequence ID" value="MCW6507056.1"/>
    <property type="molecule type" value="Genomic_DNA"/>
</dbReference>
<dbReference type="CDD" id="cd07023">
    <property type="entry name" value="S49_Sppa_N_C"/>
    <property type="match status" value="1"/>
</dbReference>
<organism evidence="7 8">
    <name type="scientific">Lichenifustis flavocetrariae</name>
    <dbReference type="NCBI Taxonomy" id="2949735"/>
    <lineage>
        <taxon>Bacteria</taxon>
        <taxon>Pseudomonadati</taxon>
        <taxon>Pseudomonadota</taxon>
        <taxon>Alphaproteobacteria</taxon>
        <taxon>Hyphomicrobiales</taxon>
        <taxon>Lichenihabitantaceae</taxon>
        <taxon>Lichenifustis</taxon>
    </lineage>
</organism>
<keyword evidence="4" id="KW-0720">Serine protease</keyword>
<evidence type="ECO:0000256" key="3">
    <source>
        <dbReference type="ARBA" id="ARBA00022801"/>
    </source>
</evidence>
<dbReference type="InterPro" id="IPR029045">
    <property type="entry name" value="ClpP/crotonase-like_dom_sf"/>
</dbReference>
<dbReference type="InterPro" id="IPR004635">
    <property type="entry name" value="Pept_S49_SppA"/>
</dbReference>
<evidence type="ECO:0000313" key="8">
    <source>
        <dbReference type="Proteomes" id="UP001165667"/>
    </source>
</evidence>
<dbReference type="InterPro" id="IPR047272">
    <property type="entry name" value="S49_SppA_C"/>
</dbReference>
<keyword evidence="5" id="KW-0812">Transmembrane</keyword>
<dbReference type="PANTHER" id="PTHR42987">
    <property type="entry name" value="PEPTIDASE S49"/>
    <property type="match status" value="1"/>
</dbReference>
<feature type="transmembrane region" description="Helical" evidence="5">
    <location>
        <begin position="21"/>
        <end position="43"/>
    </location>
</feature>
<evidence type="ECO:0000256" key="1">
    <source>
        <dbReference type="ARBA" id="ARBA00008683"/>
    </source>
</evidence>
<proteinExistence type="inferred from homology"/>
<evidence type="ECO:0000313" key="7">
    <source>
        <dbReference type="EMBL" id="MCW6507056.1"/>
    </source>
</evidence>
<dbReference type="AlphaFoldDB" id="A0AA41YR74"/>
<evidence type="ECO:0000256" key="4">
    <source>
        <dbReference type="ARBA" id="ARBA00022825"/>
    </source>
</evidence>
<dbReference type="Pfam" id="PF01343">
    <property type="entry name" value="Peptidase_S49"/>
    <property type="match status" value="1"/>
</dbReference>
<keyword evidence="5" id="KW-0472">Membrane</keyword>
<evidence type="ECO:0000256" key="2">
    <source>
        <dbReference type="ARBA" id="ARBA00022670"/>
    </source>
</evidence>
<comment type="caution">
    <text evidence="7">The sequence shown here is derived from an EMBL/GenBank/DDBJ whole genome shotgun (WGS) entry which is preliminary data.</text>
</comment>
<accession>A0AA41YR74</accession>
<comment type="similarity">
    <text evidence="1">Belongs to the peptidase S49 family.</text>
</comment>
<keyword evidence="8" id="KW-1185">Reference proteome</keyword>
<dbReference type="Gene3D" id="6.20.330.10">
    <property type="match status" value="1"/>
</dbReference>
<dbReference type="Gene3D" id="3.90.226.10">
    <property type="entry name" value="2-enoyl-CoA Hydratase, Chain A, domain 1"/>
    <property type="match status" value="1"/>
</dbReference>